<feature type="domain" description="Aldehyde oxidase/xanthine dehydrogenase a/b hammerhead" evidence="4">
    <location>
        <begin position="33"/>
        <end position="142"/>
    </location>
</feature>
<dbReference type="GO" id="GO:0016491">
    <property type="term" value="F:oxidoreductase activity"/>
    <property type="evidence" value="ECO:0007669"/>
    <property type="project" value="UniProtKB-KW"/>
</dbReference>
<evidence type="ECO:0000259" key="4">
    <source>
        <dbReference type="SMART" id="SM01008"/>
    </source>
</evidence>
<comment type="similarity">
    <text evidence="1">Belongs to the xanthine dehydrogenase family.</text>
</comment>
<dbReference type="InterPro" id="IPR036856">
    <property type="entry name" value="Ald_Oxase/Xan_DH_a/b_sf"/>
</dbReference>
<accession>A0A127F6U7</accession>
<keyword evidence="6" id="KW-1185">Reference proteome</keyword>
<dbReference type="RefSeq" id="WP_168160004.1">
    <property type="nucleotide sequence ID" value="NZ_CP011971.1"/>
</dbReference>
<dbReference type="SUPFAM" id="SSF54665">
    <property type="entry name" value="CO dehydrogenase molybdoprotein N-domain-like"/>
    <property type="match status" value="1"/>
</dbReference>
<dbReference type="InterPro" id="IPR008274">
    <property type="entry name" value="AldOxase/xan_DH_MoCoBD1"/>
</dbReference>
<dbReference type="Pfam" id="PF02738">
    <property type="entry name" value="MoCoBD_1"/>
    <property type="match status" value="1"/>
</dbReference>
<dbReference type="Pfam" id="PF01315">
    <property type="entry name" value="Ald_Xan_dh_C"/>
    <property type="match status" value="1"/>
</dbReference>
<dbReference type="KEGG" id="sdf:ACG33_03390"/>
<sequence>MVHREPRLEDIPASSLRFLGKDVQRIDDVALVSGSVEFIDNISVPGMLHCAIKYSSIAHARIRQIDISKAEQLPGVFAIVTGEDVRKSTNLSGGFPEGTGSFCMATDKAHYVGEPIAAVAAVSRQVAEDAVELIEVELEPLAPAVDTLEAMKPGSPLVIEELGSNIALQRQFIWGEVSEAFAQADQVFEDRFRWHRMGANPMETFGCISQWDPVTGMLNIRGSTQSPLMYAAGAAATLGIPTNKVNLTSTQRGGSFGGKGNARGIAITSLLSRKAGGRPVKWIEDRMEYLTSGSSQAWDRYYEARLAVKKDGTVTGFHVKLIEDIGASGEGYGAMGAGKPLSAFTGCYAIPTASYDLTLVLSNKVPTTAYRGMGPPPHFFVLEQMMDLAARGLGLDPAEIRRRNYIRPEQFPYIIPSGNEYDSGEYEAALDKAMEISSYRELRKEQERARAEGRIVGIGVANTVEPGVFDWNAYAIVGMQAIGIPEGITVSIDAFGRITARVGFTSEGQGQYTLIAQLLADYFGTEMTDITVTPLNTLGAPPSFGPGGSRLGVATAGATMKAAGKLKKKIIEIAAVLLQTPAEKLEFIDGRVQIIGMPEAKVNLTDIAGVAHGRSDLLPPGMEMGLEATGIWTAHGRNPIDDQGRAKSYLTAANACHIVMVEIDRGTGRVKILKYVVVDDCGTRLNPATVEGMTQGGVAQGVAAALLEEYPYTTDGQPQATTFVDYLLPTMNEVPMTEKFALVTPSPIAPLGAKGCGEGSLHTTPAAVMCAVNDALASIGVMAREVPASPHRIWKLLQAARQPQE</sequence>
<dbReference type="EMBL" id="CP011971">
    <property type="protein sequence ID" value="AMN46163.1"/>
    <property type="molecule type" value="Genomic_DNA"/>
</dbReference>
<gene>
    <name evidence="5" type="ORF">ACG33_03390</name>
</gene>
<name>A0A127F6U7_STEDE</name>
<dbReference type="Gene3D" id="3.90.1170.50">
    <property type="entry name" value="Aldehyde oxidase/xanthine dehydrogenase, a/b hammerhead"/>
    <property type="match status" value="1"/>
</dbReference>
<dbReference type="InterPro" id="IPR046867">
    <property type="entry name" value="AldOxase/xan_DH_MoCoBD2"/>
</dbReference>
<dbReference type="Pfam" id="PF20256">
    <property type="entry name" value="MoCoBD_2"/>
    <property type="match status" value="1"/>
</dbReference>
<dbReference type="BioCyc" id="MetaCyc:MONOMER-21238"/>
<proteinExistence type="inferred from homology"/>
<dbReference type="PANTHER" id="PTHR11908">
    <property type="entry name" value="XANTHINE DEHYDROGENASE"/>
    <property type="match status" value="1"/>
</dbReference>
<protein>
    <submittedName>
        <fullName evidence="5">1-testosterone hydratease/dehydrogenase (AtcA)</fullName>
        <ecNumber evidence="5">1.2.99.2</ecNumber>
    </submittedName>
</protein>
<evidence type="ECO:0000256" key="1">
    <source>
        <dbReference type="ARBA" id="ARBA00006849"/>
    </source>
</evidence>
<evidence type="ECO:0000313" key="5">
    <source>
        <dbReference type="EMBL" id="AMN46163.1"/>
    </source>
</evidence>
<evidence type="ECO:0000256" key="3">
    <source>
        <dbReference type="ARBA" id="ARBA00023002"/>
    </source>
</evidence>
<dbReference type="BRENDA" id="1.17.99.11">
    <property type="organism ID" value="17533"/>
</dbReference>
<dbReference type="InterPro" id="IPR016208">
    <property type="entry name" value="Ald_Oxase/xanthine_DH-like"/>
</dbReference>
<evidence type="ECO:0000256" key="2">
    <source>
        <dbReference type="ARBA" id="ARBA00022505"/>
    </source>
</evidence>
<dbReference type="SMART" id="SM01008">
    <property type="entry name" value="Ald_Xan_dh_C"/>
    <property type="match status" value="1"/>
</dbReference>
<dbReference type="SUPFAM" id="SSF56003">
    <property type="entry name" value="Molybdenum cofactor-binding domain"/>
    <property type="match status" value="1"/>
</dbReference>
<dbReference type="STRING" id="465721.ACG33_03390"/>
<organism evidence="5 6">
    <name type="scientific">Steroidobacter denitrificans</name>
    <dbReference type="NCBI Taxonomy" id="465721"/>
    <lineage>
        <taxon>Bacteria</taxon>
        <taxon>Pseudomonadati</taxon>
        <taxon>Pseudomonadota</taxon>
        <taxon>Gammaproteobacteria</taxon>
        <taxon>Steroidobacterales</taxon>
        <taxon>Steroidobacteraceae</taxon>
        <taxon>Steroidobacter</taxon>
    </lineage>
</organism>
<dbReference type="AlphaFoldDB" id="A0A127F6U7"/>
<dbReference type="PATRIC" id="fig|465721.4.peg.726"/>
<dbReference type="Proteomes" id="UP000070250">
    <property type="component" value="Chromosome"/>
</dbReference>
<keyword evidence="2" id="KW-0500">Molybdenum</keyword>
<keyword evidence="3 5" id="KW-0560">Oxidoreductase</keyword>
<dbReference type="EC" id="1.2.99.2" evidence="5"/>
<dbReference type="GO" id="GO:0005506">
    <property type="term" value="F:iron ion binding"/>
    <property type="evidence" value="ECO:0007669"/>
    <property type="project" value="InterPro"/>
</dbReference>
<dbReference type="InterPro" id="IPR000674">
    <property type="entry name" value="Ald_Oxase/Xan_DH_a/b"/>
</dbReference>
<dbReference type="Gene3D" id="3.30.365.10">
    <property type="entry name" value="Aldehyde oxidase/xanthine dehydrogenase, molybdopterin binding domain"/>
    <property type="match status" value="4"/>
</dbReference>
<evidence type="ECO:0000313" key="6">
    <source>
        <dbReference type="Proteomes" id="UP000070250"/>
    </source>
</evidence>
<dbReference type="InterPro" id="IPR037165">
    <property type="entry name" value="AldOxase/xan_DH_Mopterin-bd_sf"/>
</dbReference>
<reference evidence="5 6" key="1">
    <citation type="submission" date="2015-06" db="EMBL/GenBank/DDBJ databases">
        <title>A Comprehensive Approach to Explore the Metabolic and Phylogenetic Diversity of Bacterial Steroid Degradation in the Environment: Testosterone as an Example.</title>
        <authorList>
            <person name="Yang F.-C."/>
            <person name="Chen Y.-L."/>
            <person name="Yu C.-P."/>
            <person name="Tang S.-L."/>
            <person name="Wang P.-H."/>
            <person name="Ismail W."/>
            <person name="Wang C.-H."/>
            <person name="Yang C.-Y."/>
            <person name="Chiang Y.-R."/>
        </authorList>
    </citation>
    <scope>NUCLEOTIDE SEQUENCE [LARGE SCALE GENOMIC DNA]</scope>
    <source>
        <strain evidence="5 6">DSM 18526</strain>
    </source>
</reference>
<dbReference type="PANTHER" id="PTHR11908:SF132">
    <property type="entry name" value="ALDEHYDE OXIDASE 1-RELATED"/>
    <property type="match status" value="1"/>
</dbReference>